<feature type="compositionally biased region" description="Polar residues" evidence="3">
    <location>
        <begin position="367"/>
        <end position="386"/>
    </location>
</feature>
<feature type="compositionally biased region" description="Acidic residues" evidence="3">
    <location>
        <begin position="110"/>
        <end position="136"/>
    </location>
</feature>
<reference evidence="6" key="1">
    <citation type="submission" date="2019-09" db="EMBL/GenBank/DDBJ databases">
        <title>Draft genome information of white flower Hibiscus syriacus.</title>
        <authorList>
            <person name="Kim Y.-M."/>
        </authorList>
    </citation>
    <scope>NUCLEOTIDE SEQUENCE [LARGE SCALE GENOMIC DNA]</scope>
    <source>
        <strain evidence="6">YM2019G1</strain>
    </source>
</reference>
<evidence type="ECO:0000256" key="2">
    <source>
        <dbReference type="PROSITE-ProRule" id="PRU00035"/>
    </source>
</evidence>
<dbReference type="InterPro" id="IPR036427">
    <property type="entry name" value="Bromodomain-like_sf"/>
</dbReference>
<feature type="compositionally biased region" description="Low complexity" evidence="3">
    <location>
        <begin position="605"/>
        <end position="617"/>
    </location>
</feature>
<dbReference type="EMBL" id="VEPZ02000885">
    <property type="protein sequence ID" value="KAE8712839.1"/>
    <property type="molecule type" value="Genomic_DNA"/>
</dbReference>
<feature type="compositionally biased region" description="Polar residues" evidence="3">
    <location>
        <begin position="622"/>
        <end position="641"/>
    </location>
</feature>
<feature type="compositionally biased region" description="Polar residues" evidence="3">
    <location>
        <begin position="706"/>
        <end position="734"/>
    </location>
</feature>
<dbReference type="AlphaFoldDB" id="A0A6A3BDG7"/>
<protein>
    <submittedName>
        <fullName evidence="6">Ser/Thr-rich protein T10 in DGCR region, putative isoform 1</fullName>
    </submittedName>
</protein>
<evidence type="ECO:0000313" key="6">
    <source>
        <dbReference type="EMBL" id="KAE8712839.1"/>
    </source>
</evidence>
<feature type="region of interest" description="Disordered" evidence="3">
    <location>
        <begin position="327"/>
        <end position="403"/>
    </location>
</feature>
<keyword evidence="7" id="KW-1185">Reference proteome</keyword>
<evidence type="ECO:0000256" key="4">
    <source>
        <dbReference type="SAM" id="SignalP"/>
    </source>
</evidence>
<dbReference type="PRINTS" id="PR00503">
    <property type="entry name" value="BROMODOMAIN"/>
</dbReference>
<feature type="compositionally biased region" description="Basic and acidic residues" evidence="3">
    <location>
        <begin position="19"/>
        <end position="35"/>
    </location>
</feature>
<dbReference type="PROSITE" id="PS00633">
    <property type="entry name" value="BROMODOMAIN_1"/>
    <property type="match status" value="1"/>
</dbReference>
<dbReference type="Gene3D" id="1.20.920.10">
    <property type="entry name" value="Bromodomain-like"/>
    <property type="match status" value="1"/>
</dbReference>
<feature type="compositionally biased region" description="Basic residues" evidence="3">
    <location>
        <begin position="140"/>
        <end position="149"/>
    </location>
</feature>
<gene>
    <name evidence="6" type="ORF">F3Y22_tig00110223pilonHSYRG00166</name>
</gene>
<sequence length="806" mass="89380">MKNKAKAFMHLLLISVWEAERERERHRERDRKDQTKTQSMGKVVEKKRRKKKGRPSLLDLQKRNLKEQQQSQQDSRRNYSTPTTTLNYDSATATPPRRSTRRHPNHSSGDNDDDGQDNASDEEEEGQDEEEEEEEELVGKKRREKKMKLVLKLPSPQQKSPVNSGSLGSDSNLEDSNVGSTHKKRKINSIGDGSAIADSRKEEKSVSGANLTRNSQGGLLDSGPSTALPDKKLLLFILDRLQKKDTYGVFSEPVDPEELPDYHEVIEHPMDFGTIRKKLASGAYAILEQFEKDVFLICSNAMQYNAPDTIYFRQARSIQELAKKNFDNLRQDSDDNEAEPKVIRRGRPPTKNFKKTPGRPSLEHNASEFSSDATLATGPDNTLCSNHDTRKGPLASDNSNIADSSGRFYGSRNDVYSGLFTENKSNRNDEGYMMKHGKRHFVLDENRRNTYNLFHSSAAREASVLNTFAGERKQLLTVGVYLEHGYTRSLARFAANLGSVAWKIASKRIEKCLPDGVNFGPGWVVENDIPAQRPLQLPSFSLPPGQQTSSLLCSVDQNSCSLTESYAPETREDKQPAKPKADNLSEKHVPSVQSVSGGNLSKPIAASGTTSATFSTAKRSPESWNPKTEASDGSPNNGFNMTNSSAGVVQPRPPFPVHPGMNEYNNGAYGYNLPAHMVKHIGTAKPPGFSFQTSQTVSRTATNFAHPATANSNSNSNDPKLTENSCTNNLSCPPNSGRETEATPRSMIHRQPLWEESSPHQKPVSRLSPKQRPDSVPPDLNIRFQSPGSPSSTRADSAHPDLALQL</sequence>
<organism evidence="6 7">
    <name type="scientific">Hibiscus syriacus</name>
    <name type="common">Rose of Sharon</name>
    <dbReference type="NCBI Taxonomy" id="106335"/>
    <lineage>
        <taxon>Eukaryota</taxon>
        <taxon>Viridiplantae</taxon>
        <taxon>Streptophyta</taxon>
        <taxon>Embryophyta</taxon>
        <taxon>Tracheophyta</taxon>
        <taxon>Spermatophyta</taxon>
        <taxon>Magnoliopsida</taxon>
        <taxon>eudicotyledons</taxon>
        <taxon>Gunneridae</taxon>
        <taxon>Pentapetalae</taxon>
        <taxon>rosids</taxon>
        <taxon>malvids</taxon>
        <taxon>Malvales</taxon>
        <taxon>Malvaceae</taxon>
        <taxon>Malvoideae</taxon>
        <taxon>Hibiscus</taxon>
    </lineage>
</organism>
<feature type="compositionally biased region" description="Basic residues" evidence="3">
    <location>
        <begin position="343"/>
        <end position="357"/>
    </location>
</feature>
<dbReference type="InterPro" id="IPR001487">
    <property type="entry name" value="Bromodomain"/>
</dbReference>
<dbReference type="CDD" id="cd04369">
    <property type="entry name" value="Bromodomain"/>
    <property type="match status" value="1"/>
</dbReference>
<dbReference type="SUPFAM" id="SSF47370">
    <property type="entry name" value="Bromodomain"/>
    <property type="match status" value="1"/>
</dbReference>
<keyword evidence="1 2" id="KW-0103">Bromodomain</keyword>
<dbReference type="PROSITE" id="PS50014">
    <property type="entry name" value="BROMODOMAIN_2"/>
    <property type="match status" value="1"/>
</dbReference>
<feature type="compositionally biased region" description="Basic and acidic residues" evidence="3">
    <location>
        <begin position="327"/>
        <end position="342"/>
    </location>
</feature>
<dbReference type="SMART" id="SM00297">
    <property type="entry name" value="BROMO"/>
    <property type="match status" value="1"/>
</dbReference>
<feature type="region of interest" description="Disordered" evidence="3">
    <location>
        <begin position="706"/>
        <end position="806"/>
    </location>
</feature>
<evidence type="ECO:0000256" key="1">
    <source>
        <dbReference type="ARBA" id="ARBA00023117"/>
    </source>
</evidence>
<feature type="compositionally biased region" description="Basic and acidic residues" evidence="3">
    <location>
        <begin position="569"/>
        <end position="589"/>
    </location>
</feature>
<dbReference type="Pfam" id="PF00439">
    <property type="entry name" value="Bromodomain"/>
    <property type="match status" value="1"/>
</dbReference>
<dbReference type="Proteomes" id="UP000436088">
    <property type="component" value="Unassembled WGS sequence"/>
</dbReference>
<dbReference type="PANTHER" id="PTHR22881">
    <property type="entry name" value="BROMODOMAIN CONTAINING PROTEIN"/>
    <property type="match status" value="1"/>
</dbReference>
<dbReference type="InterPro" id="IPR051831">
    <property type="entry name" value="Bromodomain_contain_prot"/>
</dbReference>
<feature type="compositionally biased region" description="Polar residues" evidence="3">
    <location>
        <begin position="207"/>
        <end position="217"/>
    </location>
</feature>
<feature type="compositionally biased region" description="Polar residues" evidence="3">
    <location>
        <begin position="783"/>
        <end position="795"/>
    </location>
</feature>
<evidence type="ECO:0000313" key="7">
    <source>
        <dbReference type="Proteomes" id="UP000436088"/>
    </source>
</evidence>
<evidence type="ECO:0000259" key="5">
    <source>
        <dbReference type="PROSITE" id="PS50014"/>
    </source>
</evidence>
<feature type="region of interest" description="Disordered" evidence="3">
    <location>
        <begin position="19"/>
        <end position="224"/>
    </location>
</feature>
<feature type="region of interest" description="Disordered" evidence="3">
    <location>
        <begin position="566"/>
        <end position="641"/>
    </location>
</feature>
<feature type="signal peptide" evidence="4">
    <location>
        <begin position="1"/>
        <end position="19"/>
    </location>
</feature>
<feature type="compositionally biased region" description="Polar residues" evidence="3">
    <location>
        <begin position="67"/>
        <end position="89"/>
    </location>
</feature>
<proteinExistence type="predicted"/>
<feature type="chain" id="PRO_5025465531" evidence="4">
    <location>
        <begin position="20"/>
        <end position="806"/>
    </location>
</feature>
<evidence type="ECO:0000256" key="3">
    <source>
        <dbReference type="SAM" id="MobiDB-lite"/>
    </source>
</evidence>
<feature type="domain" description="Bromo" evidence="5">
    <location>
        <begin position="242"/>
        <end position="312"/>
    </location>
</feature>
<dbReference type="PANTHER" id="PTHR22881:SF27">
    <property type="entry name" value="BROMODOMAIN CONTAINING 7_9"/>
    <property type="match status" value="1"/>
</dbReference>
<comment type="caution">
    <text evidence="6">The sequence shown here is derived from an EMBL/GenBank/DDBJ whole genome shotgun (WGS) entry which is preliminary data.</text>
</comment>
<feature type="compositionally biased region" description="Basic residues" evidence="3">
    <location>
        <begin position="45"/>
        <end position="54"/>
    </location>
</feature>
<keyword evidence="4" id="KW-0732">Signal</keyword>
<accession>A0A6A3BDG7</accession>
<name>A0A6A3BDG7_HIBSY</name>
<dbReference type="InterPro" id="IPR018359">
    <property type="entry name" value="Bromodomain_CS"/>
</dbReference>
<feature type="compositionally biased region" description="Polar residues" evidence="3">
    <location>
        <begin position="155"/>
        <end position="180"/>
    </location>
</feature>